<feature type="chain" id="PRO_5047319420" description="Tat pathway signal sequence domain protein" evidence="1">
    <location>
        <begin position="32"/>
        <end position="225"/>
    </location>
</feature>
<accession>A0ABP5KFT3</accession>
<sequence>MPRPLSRRFSQHIALAAAAAAPLALSAPAVAAHAATTTWKVVNPAADGKYTTASTGTVTIKNQAGATLVTCTSVKQWGQMASRTATGATTSLGTNTDTLGSPCTRPGGGTAVILGNVGVGVGPISYTATGYDAATGTTTISGAQSSPFGITIFADDCRFSFGKIAASYANGTQTLKYNSAVATPFTTANNNGSVGCAGVRASGETITFTGEFKVSPAIQITRTTS</sequence>
<evidence type="ECO:0000313" key="2">
    <source>
        <dbReference type="EMBL" id="GAA2130296.1"/>
    </source>
</evidence>
<dbReference type="InterPro" id="IPR006311">
    <property type="entry name" value="TAT_signal"/>
</dbReference>
<comment type="caution">
    <text evidence="2">The sequence shown here is derived from an EMBL/GenBank/DDBJ whole genome shotgun (WGS) entry which is preliminary data.</text>
</comment>
<dbReference type="Proteomes" id="UP001501020">
    <property type="component" value="Unassembled WGS sequence"/>
</dbReference>
<name>A0ABP5KFT3_9ACTN</name>
<evidence type="ECO:0000256" key="1">
    <source>
        <dbReference type="SAM" id="SignalP"/>
    </source>
</evidence>
<keyword evidence="3" id="KW-1185">Reference proteome</keyword>
<evidence type="ECO:0000313" key="3">
    <source>
        <dbReference type="Proteomes" id="UP001501020"/>
    </source>
</evidence>
<dbReference type="PROSITE" id="PS51318">
    <property type="entry name" value="TAT"/>
    <property type="match status" value="1"/>
</dbReference>
<organism evidence="2 3">
    <name type="scientific">Actinomadura napierensis</name>
    <dbReference type="NCBI Taxonomy" id="267854"/>
    <lineage>
        <taxon>Bacteria</taxon>
        <taxon>Bacillati</taxon>
        <taxon>Actinomycetota</taxon>
        <taxon>Actinomycetes</taxon>
        <taxon>Streptosporangiales</taxon>
        <taxon>Thermomonosporaceae</taxon>
        <taxon>Actinomadura</taxon>
    </lineage>
</organism>
<reference evidence="3" key="1">
    <citation type="journal article" date="2019" name="Int. J. Syst. Evol. Microbiol.">
        <title>The Global Catalogue of Microorganisms (GCM) 10K type strain sequencing project: providing services to taxonomists for standard genome sequencing and annotation.</title>
        <authorList>
            <consortium name="The Broad Institute Genomics Platform"/>
            <consortium name="The Broad Institute Genome Sequencing Center for Infectious Disease"/>
            <person name="Wu L."/>
            <person name="Ma J."/>
        </authorList>
    </citation>
    <scope>NUCLEOTIDE SEQUENCE [LARGE SCALE GENOMIC DNA]</scope>
    <source>
        <strain evidence="3">JCM 13850</strain>
    </source>
</reference>
<keyword evidence="1" id="KW-0732">Signal</keyword>
<dbReference type="RefSeq" id="WP_344264472.1">
    <property type="nucleotide sequence ID" value="NZ_BAAAMR010000014.1"/>
</dbReference>
<gene>
    <name evidence="2" type="ORF">GCM10009727_22220</name>
</gene>
<proteinExistence type="predicted"/>
<protein>
    <recommendedName>
        <fullName evidence="4">Tat pathway signal sequence domain protein</fullName>
    </recommendedName>
</protein>
<dbReference type="EMBL" id="BAAAMR010000014">
    <property type="protein sequence ID" value="GAA2130296.1"/>
    <property type="molecule type" value="Genomic_DNA"/>
</dbReference>
<evidence type="ECO:0008006" key="4">
    <source>
        <dbReference type="Google" id="ProtNLM"/>
    </source>
</evidence>
<feature type="signal peptide" evidence="1">
    <location>
        <begin position="1"/>
        <end position="31"/>
    </location>
</feature>